<feature type="compositionally biased region" description="Polar residues" evidence="5">
    <location>
        <begin position="327"/>
        <end position="341"/>
    </location>
</feature>
<feature type="region of interest" description="Disordered" evidence="5">
    <location>
        <begin position="324"/>
        <end position="380"/>
    </location>
</feature>
<evidence type="ECO:0000256" key="5">
    <source>
        <dbReference type="SAM" id="MobiDB-lite"/>
    </source>
</evidence>
<keyword evidence="3" id="KW-0862">Zinc</keyword>
<evidence type="ECO:0000259" key="6">
    <source>
        <dbReference type="PROSITE" id="PS51157"/>
    </source>
</evidence>
<name>A0A4Z1PB90_9PEZI</name>
<feature type="zinc finger region" description="UBR-type" evidence="4">
    <location>
        <begin position="51"/>
        <end position="129"/>
    </location>
</feature>
<proteinExistence type="predicted"/>
<evidence type="ECO:0000256" key="1">
    <source>
        <dbReference type="ARBA" id="ARBA00022723"/>
    </source>
</evidence>
<feature type="region of interest" description="Disordered" evidence="5">
    <location>
        <begin position="230"/>
        <end position="251"/>
    </location>
</feature>
<dbReference type="PROSITE" id="PS51157">
    <property type="entry name" value="ZF_UBR"/>
    <property type="match status" value="1"/>
</dbReference>
<dbReference type="GO" id="GO:0005737">
    <property type="term" value="C:cytoplasm"/>
    <property type="evidence" value="ECO:0007669"/>
    <property type="project" value="TreeGrafter"/>
</dbReference>
<comment type="caution">
    <text evidence="7">The sequence shown here is derived from an EMBL/GenBank/DDBJ whole genome shotgun (WGS) entry which is preliminary data.</text>
</comment>
<organism evidence="7 8">
    <name type="scientific">Venturia nashicola</name>
    <dbReference type="NCBI Taxonomy" id="86259"/>
    <lineage>
        <taxon>Eukaryota</taxon>
        <taxon>Fungi</taxon>
        <taxon>Dikarya</taxon>
        <taxon>Ascomycota</taxon>
        <taxon>Pezizomycotina</taxon>
        <taxon>Dothideomycetes</taxon>
        <taxon>Pleosporomycetidae</taxon>
        <taxon>Venturiales</taxon>
        <taxon>Venturiaceae</taxon>
        <taxon>Venturia</taxon>
    </lineage>
</organism>
<evidence type="ECO:0000256" key="3">
    <source>
        <dbReference type="ARBA" id="ARBA00022833"/>
    </source>
</evidence>
<keyword evidence="2" id="KW-0863">Zinc-finger</keyword>
<dbReference type="GO" id="GO:0061630">
    <property type="term" value="F:ubiquitin protein ligase activity"/>
    <property type="evidence" value="ECO:0007669"/>
    <property type="project" value="InterPro"/>
</dbReference>
<gene>
    <name evidence="7" type="ORF">E6O75_ATG10875</name>
</gene>
<dbReference type="Pfam" id="PF02207">
    <property type="entry name" value="zf-UBR"/>
    <property type="match status" value="1"/>
</dbReference>
<feature type="domain" description="UBR-type" evidence="6">
    <location>
        <begin position="51"/>
        <end position="129"/>
    </location>
</feature>
<dbReference type="InterPro" id="IPR003126">
    <property type="entry name" value="Znf_UBR"/>
</dbReference>
<keyword evidence="8" id="KW-1185">Reference proteome</keyword>
<dbReference type="GO" id="GO:0008270">
    <property type="term" value="F:zinc ion binding"/>
    <property type="evidence" value="ECO:0007669"/>
    <property type="project" value="UniProtKB-KW"/>
</dbReference>
<reference evidence="7 8" key="1">
    <citation type="submission" date="2019-04" db="EMBL/GenBank/DDBJ databases">
        <title>High contiguity whole genome sequence and gene annotation resource for two Venturia nashicola isolates.</title>
        <authorList>
            <person name="Prokchorchik M."/>
            <person name="Won K."/>
            <person name="Lee Y."/>
            <person name="Choi E.D."/>
            <person name="Segonzac C."/>
            <person name="Sohn K.H."/>
        </authorList>
    </citation>
    <scope>NUCLEOTIDE SEQUENCE [LARGE SCALE GENOMIC DNA]</scope>
    <source>
        <strain evidence="7 8">PRI2</strain>
    </source>
</reference>
<dbReference type="InterPro" id="IPR040204">
    <property type="entry name" value="UBR7"/>
</dbReference>
<dbReference type="STRING" id="86259.A0A4Z1PB90"/>
<evidence type="ECO:0000313" key="7">
    <source>
        <dbReference type="EMBL" id="TID22081.1"/>
    </source>
</evidence>
<dbReference type="EMBL" id="SNSC02000008">
    <property type="protein sequence ID" value="TID22081.1"/>
    <property type="molecule type" value="Genomic_DNA"/>
</dbReference>
<dbReference type="Proteomes" id="UP000298493">
    <property type="component" value="Unassembled WGS sequence"/>
</dbReference>
<feature type="compositionally biased region" description="Polar residues" evidence="5">
    <location>
        <begin position="355"/>
        <end position="364"/>
    </location>
</feature>
<protein>
    <submittedName>
        <fullName evidence="7">Zinc finger N-recognin protein</fullName>
    </submittedName>
</protein>
<dbReference type="CDD" id="cd19677">
    <property type="entry name" value="UBR-box_UBR7"/>
    <property type="match status" value="1"/>
</dbReference>
<accession>A0A4Z1PB90</accession>
<sequence>MPNNSQDMAPPFQRANSVTAVSETSQTAEQFISSQLQLEADAREALPYQFDTCTKPLGSLRQLLFSCLTCNPPPASFSDSYSPAAVCYSCSISCHGEHTLVELFNKRNFVCDCGTTRIPSTSPCTLRLDERTGEKGSVHSEKPAEGNKYNQNFRNRFCGCAQEYDAHEEKGTMFQCIGLGTVEDGGCGEDWWHPECLIGLSRDWDKMNALEETIKPADSTIVAKNGDATLPNAPASEAPHTAENGGINGDAAIPDAAVQDAHIEDDPPLPPGFPEEESFEHLVCYKCVEAFPWIKRYAGTEGFLPAVYQKNELNAPTQRTEEVGASITPNEGPNAGTTALPTKSHKRKASEEPSDSNPTDSSAVKRQRSTSDPPKDETEPAFTSISICLYERLPQPSSESFSLFVQEDFRLHLCRCPKHFSLLTPHPALLEEEETYEPPVSEPSLHDGGSLGSRSLLDRGEAALSNMDRVKAIEGVMVYNHLREKVKGFLKPFAESGQAVGAEDIKAYFEKLRGDSEGIQAMAAMRRDDGGEGGSGDSRREQGGY</sequence>
<dbReference type="OrthoDB" id="10262564at2759"/>
<feature type="region of interest" description="Disordered" evidence="5">
    <location>
        <begin position="524"/>
        <end position="545"/>
    </location>
</feature>
<evidence type="ECO:0000256" key="4">
    <source>
        <dbReference type="PROSITE-ProRule" id="PRU00508"/>
    </source>
</evidence>
<keyword evidence="1" id="KW-0479">Metal-binding</keyword>
<dbReference type="AlphaFoldDB" id="A0A4Z1PB90"/>
<dbReference type="PANTHER" id="PTHR13513">
    <property type="entry name" value="E3 UBIQUITIN-PROTEIN LIGASE UBR7"/>
    <property type="match status" value="1"/>
</dbReference>
<evidence type="ECO:0000256" key="2">
    <source>
        <dbReference type="ARBA" id="ARBA00022771"/>
    </source>
</evidence>
<dbReference type="SMART" id="SM00396">
    <property type="entry name" value="ZnF_UBR1"/>
    <property type="match status" value="1"/>
</dbReference>
<dbReference type="PANTHER" id="PTHR13513:SF9">
    <property type="entry name" value="E3 UBIQUITIN-PROTEIN LIGASE UBR7-RELATED"/>
    <property type="match status" value="1"/>
</dbReference>
<dbReference type="InterPro" id="IPR047506">
    <property type="entry name" value="UBR7-like_UBR-box"/>
</dbReference>
<evidence type="ECO:0000313" key="8">
    <source>
        <dbReference type="Proteomes" id="UP000298493"/>
    </source>
</evidence>
<feature type="region of interest" description="Disordered" evidence="5">
    <location>
        <begin position="433"/>
        <end position="454"/>
    </location>
</feature>